<evidence type="ECO:0000313" key="9">
    <source>
        <dbReference type="Proteomes" id="UP001152795"/>
    </source>
</evidence>
<dbReference type="InterPro" id="IPR026612">
    <property type="entry name" value="STRA6-like"/>
</dbReference>
<keyword evidence="3" id="KW-1003">Cell membrane</keyword>
<keyword evidence="2" id="KW-0813">Transport</keyword>
<dbReference type="GO" id="GO:0034632">
    <property type="term" value="F:retinol transmembrane transporter activity"/>
    <property type="evidence" value="ECO:0007669"/>
    <property type="project" value="InterPro"/>
</dbReference>
<protein>
    <submittedName>
        <fullName evidence="8">Uncharacterized protein</fullName>
    </submittedName>
</protein>
<comment type="subcellular location">
    <subcellularLocation>
        <location evidence="1">Cell membrane</location>
        <topology evidence="1">Multi-pass membrane protein</topology>
    </subcellularLocation>
</comment>
<dbReference type="Proteomes" id="UP001152795">
    <property type="component" value="Unassembled WGS sequence"/>
</dbReference>
<dbReference type="OrthoDB" id="5966836at2759"/>
<keyword evidence="4" id="KW-0812">Transmembrane</keyword>
<evidence type="ECO:0000256" key="6">
    <source>
        <dbReference type="ARBA" id="ARBA00023136"/>
    </source>
</evidence>
<organism evidence="8 9">
    <name type="scientific">Paramuricea clavata</name>
    <name type="common">Red gorgonian</name>
    <name type="synonym">Violescent sea-whip</name>
    <dbReference type="NCBI Taxonomy" id="317549"/>
    <lineage>
        <taxon>Eukaryota</taxon>
        <taxon>Metazoa</taxon>
        <taxon>Cnidaria</taxon>
        <taxon>Anthozoa</taxon>
        <taxon>Octocorallia</taxon>
        <taxon>Malacalcyonacea</taxon>
        <taxon>Plexauridae</taxon>
        <taxon>Paramuricea</taxon>
    </lineage>
</organism>
<name>A0A7D9I1L9_PARCT</name>
<dbReference type="Pfam" id="PF14752">
    <property type="entry name" value="RBP_receptor"/>
    <property type="match status" value="1"/>
</dbReference>
<dbReference type="GO" id="GO:0071939">
    <property type="term" value="P:vitamin A import into cell"/>
    <property type="evidence" value="ECO:0007669"/>
    <property type="project" value="TreeGrafter"/>
</dbReference>
<keyword evidence="7" id="KW-0675">Receptor</keyword>
<dbReference type="AlphaFoldDB" id="A0A7D9I1L9"/>
<evidence type="ECO:0000256" key="1">
    <source>
        <dbReference type="ARBA" id="ARBA00004651"/>
    </source>
</evidence>
<gene>
    <name evidence="8" type="ORF">PACLA_8A023491</name>
</gene>
<sequence>MRVQLMEALLGLLGSVMAVTIFSFIFCVVSFIRFMENHKNNMLRMFKGDKSFIPKNISATQFMIGKGLRCHSYQIGYFLWGYILVLLLLSFTFFVIYLLSLDAVQDLVVNYMKGGGVYLIVAIFSWLSLRIITLIFRDYSYSKDVISINNRNAYMVFSYFWFFIGLPMGFFSAILRILKAMAVGALMLPRIDHSVMPDGFQRLDRGFNAYICYLHVETAYRNPVLRVFCQMLVDETQNNPRNVQTLGINRVRKWTFSAQARARWFLALTLARNPQLASDRKPDVQAPQPAQAGHARHGDVVIEIDQFCADNTALIQDK</sequence>
<evidence type="ECO:0000313" key="8">
    <source>
        <dbReference type="EMBL" id="CAB3997010.1"/>
    </source>
</evidence>
<accession>A0A7D9I1L9</accession>
<dbReference type="GO" id="GO:0005886">
    <property type="term" value="C:plasma membrane"/>
    <property type="evidence" value="ECO:0007669"/>
    <property type="project" value="UniProtKB-SubCell"/>
</dbReference>
<keyword evidence="6" id="KW-0472">Membrane</keyword>
<comment type="caution">
    <text evidence="8">The sequence shown here is derived from an EMBL/GenBank/DDBJ whole genome shotgun (WGS) entry which is preliminary data.</text>
</comment>
<reference evidence="8" key="1">
    <citation type="submission" date="2020-04" db="EMBL/GenBank/DDBJ databases">
        <authorList>
            <person name="Alioto T."/>
            <person name="Alioto T."/>
            <person name="Gomez Garrido J."/>
        </authorList>
    </citation>
    <scope>NUCLEOTIDE SEQUENCE</scope>
    <source>
        <strain evidence="8">A484AB</strain>
    </source>
</reference>
<proteinExistence type="predicted"/>
<dbReference type="PANTHER" id="PTHR21444:SF15">
    <property type="entry name" value="RECEPTOR FOR RETINOL UPTAKE STRA6"/>
    <property type="match status" value="1"/>
</dbReference>
<evidence type="ECO:0000256" key="5">
    <source>
        <dbReference type="ARBA" id="ARBA00022989"/>
    </source>
</evidence>
<evidence type="ECO:0000256" key="4">
    <source>
        <dbReference type="ARBA" id="ARBA00022692"/>
    </source>
</evidence>
<dbReference type="GO" id="GO:0038023">
    <property type="term" value="F:signaling receptor activity"/>
    <property type="evidence" value="ECO:0007669"/>
    <property type="project" value="InterPro"/>
</dbReference>
<dbReference type="PANTHER" id="PTHR21444">
    <property type="entry name" value="COILED-COIL DOMAIN-CONTAINING PROTEIN 180"/>
    <property type="match status" value="1"/>
</dbReference>
<evidence type="ECO:0000256" key="3">
    <source>
        <dbReference type="ARBA" id="ARBA00022475"/>
    </source>
</evidence>
<keyword evidence="9" id="KW-1185">Reference proteome</keyword>
<dbReference type="EMBL" id="CACRXK020003000">
    <property type="protein sequence ID" value="CAB3997010.1"/>
    <property type="molecule type" value="Genomic_DNA"/>
</dbReference>
<evidence type="ECO:0000256" key="7">
    <source>
        <dbReference type="ARBA" id="ARBA00023170"/>
    </source>
</evidence>
<evidence type="ECO:0000256" key="2">
    <source>
        <dbReference type="ARBA" id="ARBA00022448"/>
    </source>
</evidence>
<keyword evidence="5" id="KW-1133">Transmembrane helix</keyword>